<evidence type="ECO:0000313" key="3">
    <source>
        <dbReference type="Proteomes" id="UP000824890"/>
    </source>
</evidence>
<keyword evidence="3" id="KW-1185">Reference proteome</keyword>
<evidence type="ECO:0000256" key="1">
    <source>
        <dbReference type="SAM" id="Coils"/>
    </source>
</evidence>
<comment type="caution">
    <text evidence="2">The sequence shown here is derived from an EMBL/GenBank/DDBJ whole genome shotgun (WGS) entry which is preliminary data.</text>
</comment>
<sequence length="95" mass="10663">MVKDQIKAKDARHFMELEANSILAHIELIEELEKGSFNLKSKKKKLEAKLLLAKEELSQIKVASVNDQLQRLSIARLPVTGSATDRSDQTLAFSD</sequence>
<keyword evidence="1" id="KW-0175">Coiled coil</keyword>
<evidence type="ECO:0000313" key="2">
    <source>
        <dbReference type="EMBL" id="KAH0866853.1"/>
    </source>
</evidence>
<dbReference type="EMBL" id="JAGKQM010000017">
    <property type="protein sequence ID" value="KAH0866853.1"/>
    <property type="molecule type" value="Genomic_DNA"/>
</dbReference>
<accession>A0ABQ7YF28</accession>
<organism evidence="2 3">
    <name type="scientific">Brassica napus</name>
    <name type="common">Rape</name>
    <dbReference type="NCBI Taxonomy" id="3708"/>
    <lineage>
        <taxon>Eukaryota</taxon>
        <taxon>Viridiplantae</taxon>
        <taxon>Streptophyta</taxon>
        <taxon>Embryophyta</taxon>
        <taxon>Tracheophyta</taxon>
        <taxon>Spermatophyta</taxon>
        <taxon>Magnoliopsida</taxon>
        <taxon>eudicotyledons</taxon>
        <taxon>Gunneridae</taxon>
        <taxon>Pentapetalae</taxon>
        <taxon>rosids</taxon>
        <taxon>malvids</taxon>
        <taxon>Brassicales</taxon>
        <taxon>Brassicaceae</taxon>
        <taxon>Brassiceae</taxon>
        <taxon>Brassica</taxon>
    </lineage>
</organism>
<feature type="coiled-coil region" evidence="1">
    <location>
        <begin position="29"/>
        <end position="63"/>
    </location>
</feature>
<gene>
    <name evidence="2" type="ORF">HID58_073875</name>
</gene>
<proteinExistence type="predicted"/>
<dbReference type="Proteomes" id="UP000824890">
    <property type="component" value="Unassembled WGS sequence"/>
</dbReference>
<name>A0ABQ7YF28_BRANA</name>
<reference evidence="2 3" key="1">
    <citation type="submission" date="2021-05" db="EMBL/GenBank/DDBJ databases">
        <title>Genome Assembly of Synthetic Allotetraploid Brassica napus Reveals Homoeologous Exchanges between Subgenomes.</title>
        <authorList>
            <person name="Davis J.T."/>
        </authorList>
    </citation>
    <scope>NUCLEOTIDE SEQUENCE [LARGE SCALE GENOMIC DNA]</scope>
    <source>
        <strain evidence="3">cv. Da-Ae</strain>
        <tissue evidence="2">Seedling</tissue>
    </source>
</reference>
<protein>
    <submittedName>
        <fullName evidence="2">Uncharacterized protein</fullName>
    </submittedName>
</protein>